<feature type="compositionally biased region" description="Polar residues" evidence="1">
    <location>
        <begin position="100"/>
        <end position="113"/>
    </location>
</feature>
<feature type="compositionally biased region" description="Basic and acidic residues" evidence="1">
    <location>
        <begin position="71"/>
        <end position="88"/>
    </location>
</feature>
<keyword evidence="3" id="KW-1185">Reference proteome</keyword>
<protein>
    <submittedName>
        <fullName evidence="2">Uncharacterized protein</fullName>
    </submittedName>
</protein>
<sequence>MASSQQVYTETNQALQNLSEVWECMLKVITQVSAAAASSFTMEPDLDQLQKTRKEYETLMTELKTKVAWIQEHHQSPKKDEDIQRDDQVDPALLKEQQDLRQVTSAQKNTYGG</sequence>
<evidence type="ECO:0000256" key="1">
    <source>
        <dbReference type="SAM" id="MobiDB-lite"/>
    </source>
</evidence>
<name>A0A1X2IYJ4_9FUNG</name>
<comment type="caution">
    <text evidence="2">The sequence shown here is derived from an EMBL/GenBank/DDBJ whole genome shotgun (WGS) entry which is preliminary data.</text>
</comment>
<evidence type="ECO:0000313" key="3">
    <source>
        <dbReference type="Proteomes" id="UP000193560"/>
    </source>
</evidence>
<gene>
    <name evidence="2" type="ORF">BCR42DRAFT_402812</name>
</gene>
<feature type="region of interest" description="Disordered" evidence="1">
    <location>
        <begin position="71"/>
        <end position="113"/>
    </location>
</feature>
<accession>A0A1X2IYJ4</accession>
<dbReference type="OrthoDB" id="2253519at2759"/>
<dbReference type="Proteomes" id="UP000193560">
    <property type="component" value="Unassembled WGS sequence"/>
</dbReference>
<proteinExistence type="predicted"/>
<organism evidence="2 3">
    <name type="scientific">Absidia repens</name>
    <dbReference type="NCBI Taxonomy" id="90262"/>
    <lineage>
        <taxon>Eukaryota</taxon>
        <taxon>Fungi</taxon>
        <taxon>Fungi incertae sedis</taxon>
        <taxon>Mucoromycota</taxon>
        <taxon>Mucoromycotina</taxon>
        <taxon>Mucoromycetes</taxon>
        <taxon>Mucorales</taxon>
        <taxon>Cunninghamellaceae</taxon>
        <taxon>Absidia</taxon>
    </lineage>
</organism>
<reference evidence="2 3" key="1">
    <citation type="submission" date="2016-07" db="EMBL/GenBank/DDBJ databases">
        <title>Pervasive Adenine N6-methylation of Active Genes in Fungi.</title>
        <authorList>
            <consortium name="DOE Joint Genome Institute"/>
            <person name="Mondo S.J."/>
            <person name="Dannebaum R.O."/>
            <person name="Kuo R.C."/>
            <person name="Labutti K."/>
            <person name="Haridas S."/>
            <person name="Kuo A."/>
            <person name="Salamov A."/>
            <person name="Ahrendt S.R."/>
            <person name="Lipzen A."/>
            <person name="Sullivan W."/>
            <person name="Andreopoulos W.B."/>
            <person name="Clum A."/>
            <person name="Lindquist E."/>
            <person name="Daum C."/>
            <person name="Ramamoorthy G.K."/>
            <person name="Gryganskyi A."/>
            <person name="Culley D."/>
            <person name="Magnuson J.K."/>
            <person name="James T.Y."/>
            <person name="O'Malley M.A."/>
            <person name="Stajich J.E."/>
            <person name="Spatafora J.W."/>
            <person name="Visel A."/>
            <person name="Grigoriev I.V."/>
        </authorList>
    </citation>
    <scope>NUCLEOTIDE SEQUENCE [LARGE SCALE GENOMIC DNA]</scope>
    <source>
        <strain evidence="2 3">NRRL 1336</strain>
    </source>
</reference>
<dbReference type="EMBL" id="MCGE01000002">
    <property type="protein sequence ID" value="ORZ24377.1"/>
    <property type="molecule type" value="Genomic_DNA"/>
</dbReference>
<dbReference type="AlphaFoldDB" id="A0A1X2IYJ4"/>
<evidence type="ECO:0000313" key="2">
    <source>
        <dbReference type="EMBL" id="ORZ24377.1"/>
    </source>
</evidence>